<name>A0A939DK05_9ALTE</name>
<dbReference type="Pfam" id="PF19313">
    <property type="entry name" value="DUF5916"/>
    <property type="match status" value="2"/>
</dbReference>
<dbReference type="AlphaFoldDB" id="A0A939DK05"/>
<feature type="domain" description="DUF5916" evidence="1">
    <location>
        <begin position="217"/>
        <end position="315"/>
    </location>
</feature>
<dbReference type="Proteomes" id="UP000664654">
    <property type="component" value="Unassembled WGS sequence"/>
</dbReference>
<reference evidence="2" key="1">
    <citation type="submission" date="2021-03" db="EMBL/GenBank/DDBJ databases">
        <title>novel species isolated from a fishpond in China.</title>
        <authorList>
            <person name="Lu H."/>
            <person name="Cai Z."/>
        </authorList>
    </citation>
    <scope>NUCLEOTIDE SEQUENCE</scope>
    <source>
        <strain evidence="2">JCM 30855</strain>
    </source>
</reference>
<gene>
    <name evidence="2" type="ORF">J0A66_01915</name>
</gene>
<dbReference type="RefSeq" id="WP_206572072.1">
    <property type="nucleotide sequence ID" value="NZ_JAFKCV010000001.1"/>
</dbReference>
<dbReference type="InterPro" id="IPR045670">
    <property type="entry name" value="DUF5916"/>
</dbReference>
<accession>A0A939DK05</accession>
<dbReference type="EMBL" id="JAFKCV010000001">
    <property type="protein sequence ID" value="MBN7823970.1"/>
    <property type="molecule type" value="Genomic_DNA"/>
</dbReference>
<evidence type="ECO:0000259" key="1">
    <source>
        <dbReference type="Pfam" id="PF19313"/>
    </source>
</evidence>
<sequence length="736" mass="83427">MKSGLSLVTYFFLLPSACAIQIDGKLDETAWQHATVYKDFVQTMPNTGKPPAVRTRAMLLTDEEGIYVGIINQQEERSRRYSSHDQYTSADFNIVYLDFDGSGNTAYEFVATLGGGTMDGTYTRGNESNRDWDGLWTVAVSEDEKAWYSEYFIPWSVATFRSSGVAETNNMAVSFMRYNIAAQEIYFFPDTSRVLNTFTYDFQPFDAQVSQPGNWSATPYFSGKWQVEDGVTDHQLGLDLVYKPNSAHQFLATLNPDFGQVESDELVVNYTSIETLRSDKRPFFAENQSLFDVRGPDNLKLFHTRRIGGTSSDGVGVQEISVAAKSIHSLSFADVGLFYAREKHMPQSAGATFLAGRWLHSAQDWSLGQLTTFVDSPQTSRKAAMSNLDFNYRISEQTSLFGNILASRVEEQSEDTTGTAATLSAAFRPARNWNNLFEFSYFSDKLELKDLGYLPRNNLLRARYTGEHSLVDFPSDSTFRRIYLQGIAEHSQNTDGDKLPSVHSAVVRMDLKSRYAWVGIAERRSSGIDDLIARGYGKVGIPAQHWFKVQVLSPTSGAFSYDLAGIFYQEGLDDWARRADINTKWFVTDNVRVELNFQHIHSDDWLIGRGAGAVNRYSRTLQKWGLNLNSRLSTNSDISWKMEWYGLKAAAREGYQVSDVELIPQAARPEDIVRSALSMQIRYRYRLAPLSDLYVVYARSGAEEGEDLNVGRTELIERTWREPQENYLLLKLNYRF</sequence>
<dbReference type="Gene3D" id="2.60.40.1190">
    <property type="match status" value="1"/>
</dbReference>
<organism evidence="2 3">
    <name type="scientific">Bowmanella dokdonensis</name>
    <dbReference type="NCBI Taxonomy" id="751969"/>
    <lineage>
        <taxon>Bacteria</taxon>
        <taxon>Pseudomonadati</taxon>
        <taxon>Pseudomonadota</taxon>
        <taxon>Gammaproteobacteria</taxon>
        <taxon>Alteromonadales</taxon>
        <taxon>Alteromonadaceae</taxon>
        <taxon>Bowmanella</taxon>
    </lineage>
</organism>
<evidence type="ECO:0000313" key="2">
    <source>
        <dbReference type="EMBL" id="MBN7823970.1"/>
    </source>
</evidence>
<keyword evidence="3" id="KW-1185">Reference proteome</keyword>
<proteinExistence type="predicted"/>
<feature type="domain" description="DUF5916" evidence="1">
    <location>
        <begin position="377"/>
        <end position="734"/>
    </location>
</feature>
<comment type="caution">
    <text evidence="2">The sequence shown here is derived from an EMBL/GenBank/DDBJ whole genome shotgun (WGS) entry which is preliminary data.</text>
</comment>
<protein>
    <recommendedName>
        <fullName evidence="1">DUF5916 domain-containing protein</fullName>
    </recommendedName>
</protein>
<dbReference type="SUPFAM" id="SSF49344">
    <property type="entry name" value="CBD9-like"/>
    <property type="match status" value="1"/>
</dbReference>
<evidence type="ECO:0000313" key="3">
    <source>
        <dbReference type="Proteomes" id="UP000664654"/>
    </source>
</evidence>